<evidence type="ECO:0000256" key="1">
    <source>
        <dbReference type="ARBA" id="ARBA00023125"/>
    </source>
</evidence>
<gene>
    <name evidence="4" type="ORF">EV189_1994</name>
</gene>
<dbReference type="SUPFAM" id="SSF46689">
    <property type="entry name" value="Homeodomain-like"/>
    <property type="match status" value="1"/>
</dbReference>
<dbReference type="PROSITE" id="PS50977">
    <property type="entry name" value="HTH_TETR_2"/>
    <property type="match status" value="1"/>
</dbReference>
<sequence length="164" mass="17168">MREVVRRAGVGRSAFYTRWDGREQMVEEVHASAAAAVHAAAVRCAHPDWSGRAPRGLLGLLEELAHGGDVALAVRLEPHVPGGERVVRELGGALELLVEDGRRRGELRADLALDDVLALLPALAGLSGASGAPGAPAEVRERVVRLLHDALRPRGGGPPAAAPC</sequence>
<keyword evidence="5" id="KW-1185">Reference proteome</keyword>
<dbReference type="EMBL" id="SGXD01000002">
    <property type="protein sequence ID" value="RZS90210.1"/>
    <property type="molecule type" value="Genomic_DNA"/>
</dbReference>
<dbReference type="InterPro" id="IPR001647">
    <property type="entry name" value="HTH_TetR"/>
</dbReference>
<dbReference type="Pfam" id="PF00440">
    <property type="entry name" value="TetR_N"/>
    <property type="match status" value="1"/>
</dbReference>
<reference evidence="4 5" key="1">
    <citation type="submission" date="2019-02" db="EMBL/GenBank/DDBJ databases">
        <title>Genomic Encyclopedia of Type Strains, Phase IV (KMG-IV): sequencing the most valuable type-strain genomes for metagenomic binning, comparative biology and taxonomic classification.</title>
        <authorList>
            <person name="Goeker M."/>
        </authorList>
    </citation>
    <scope>NUCLEOTIDE SEQUENCE [LARGE SCALE GENOMIC DNA]</scope>
    <source>
        <strain evidence="4 5">DSM 45622</strain>
    </source>
</reference>
<dbReference type="InterPro" id="IPR009057">
    <property type="entry name" value="Homeodomain-like_sf"/>
</dbReference>
<dbReference type="GO" id="GO:0003677">
    <property type="term" value="F:DNA binding"/>
    <property type="evidence" value="ECO:0007669"/>
    <property type="project" value="UniProtKB-UniRule"/>
</dbReference>
<keyword evidence="1 2" id="KW-0238">DNA-binding</keyword>
<dbReference type="InterPro" id="IPR036271">
    <property type="entry name" value="Tet_transcr_reg_TetR-rel_C_sf"/>
</dbReference>
<protein>
    <submittedName>
        <fullName evidence="4">TetR family transcriptional regulator</fullName>
    </submittedName>
</protein>
<dbReference type="Gene3D" id="1.10.357.10">
    <property type="entry name" value="Tetracycline Repressor, domain 2"/>
    <property type="match status" value="1"/>
</dbReference>
<evidence type="ECO:0000313" key="4">
    <source>
        <dbReference type="EMBL" id="RZS90210.1"/>
    </source>
</evidence>
<feature type="domain" description="HTH tetR-type" evidence="3">
    <location>
        <begin position="1"/>
        <end position="37"/>
    </location>
</feature>
<comment type="caution">
    <text evidence="4">The sequence shown here is derived from an EMBL/GenBank/DDBJ whole genome shotgun (WGS) entry which is preliminary data.</text>
</comment>
<evidence type="ECO:0000256" key="2">
    <source>
        <dbReference type="PROSITE-ProRule" id="PRU00335"/>
    </source>
</evidence>
<name>A0A4Q7NTI8_9ACTN</name>
<accession>A0A4Q7NTI8</accession>
<dbReference type="AlphaFoldDB" id="A0A4Q7NTI8"/>
<dbReference type="Proteomes" id="UP000293638">
    <property type="component" value="Unassembled WGS sequence"/>
</dbReference>
<organism evidence="4 5">
    <name type="scientific">Motilibacter rhizosphaerae</name>
    <dbReference type="NCBI Taxonomy" id="598652"/>
    <lineage>
        <taxon>Bacteria</taxon>
        <taxon>Bacillati</taxon>
        <taxon>Actinomycetota</taxon>
        <taxon>Actinomycetes</taxon>
        <taxon>Motilibacterales</taxon>
        <taxon>Motilibacteraceae</taxon>
        <taxon>Motilibacter</taxon>
    </lineage>
</organism>
<dbReference type="SUPFAM" id="SSF48498">
    <property type="entry name" value="Tetracyclin repressor-like, C-terminal domain"/>
    <property type="match status" value="1"/>
</dbReference>
<proteinExistence type="predicted"/>
<comment type="caution">
    <text evidence="2">Lacks conserved residue(s) required for the propagation of feature annotation.</text>
</comment>
<evidence type="ECO:0000259" key="3">
    <source>
        <dbReference type="PROSITE" id="PS50977"/>
    </source>
</evidence>
<evidence type="ECO:0000313" key="5">
    <source>
        <dbReference type="Proteomes" id="UP000293638"/>
    </source>
</evidence>